<reference evidence="13 14" key="1">
    <citation type="submission" date="2018-05" db="EMBL/GenBank/DDBJ databases">
        <title>Genomic Encyclopedia of Type Strains, Phase IV (KMG-IV): sequencing the most valuable type-strain genomes for metagenomic binning, comparative biology and taxonomic classification.</title>
        <authorList>
            <person name="Goeker M."/>
        </authorList>
    </citation>
    <scope>NUCLEOTIDE SEQUENCE [LARGE SCALE GENOMIC DNA]</scope>
    <source>
        <strain evidence="13 14">DSM 6986</strain>
    </source>
</reference>
<comment type="cofactor">
    <cofactor evidence="1 11">
        <name>Zn(2+)</name>
        <dbReference type="ChEBI" id="CHEBI:29105"/>
    </cofactor>
</comment>
<dbReference type="InterPro" id="IPR008915">
    <property type="entry name" value="Peptidase_M50"/>
</dbReference>
<dbReference type="Pfam" id="PF02163">
    <property type="entry name" value="Peptidase_M50"/>
    <property type="match status" value="1"/>
</dbReference>
<keyword evidence="14" id="KW-1185">Reference proteome</keyword>
<dbReference type="EC" id="3.4.24.-" evidence="11"/>
<dbReference type="PANTHER" id="PTHR42837">
    <property type="entry name" value="REGULATOR OF SIGMA-E PROTEASE RSEP"/>
    <property type="match status" value="1"/>
</dbReference>
<dbReference type="CDD" id="cd06163">
    <property type="entry name" value="S2P-M50_PDZ_RseP-like"/>
    <property type="match status" value="1"/>
</dbReference>
<dbReference type="CDD" id="cd23081">
    <property type="entry name" value="cpPDZ_EcRseP-like"/>
    <property type="match status" value="1"/>
</dbReference>
<protein>
    <recommendedName>
        <fullName evidence="11">Zinc metalloprotease</fullName>
        <ecNumber evidence="11">3.4.24.-</ecNumber>
    </recommendedName>
</protein>
<accession>A0A316CUF3</accession>
<evidence type="ECO:0000256" key="11">
    <source>
        <dbReference type="RuleBase" id="RU362031"/>
    </source>
</evidence>
<dbReference type="Proteomes" id="UP000245396">
    <property type="component" value="Unassembled WGS sequence"/>
</dbReference>
<dbReference type="GO" id="GO:0004222">
    <property type="term" value="F:metalloendopeptidase activity"/>
    <property type="evidence" value="ECO:0007669"/>
    <property type="project" value="InterPro"/>
</dbReference>
<proteinExistence type="inferred from homology"/>
<dbReference type="GO" id="GO:0016020">
    <property type="term" value="C:membrane"/>
    <property type="evidence" value="ECO:0007669"/>
    <property type="project" value="UniProtKB-SubCell"/>
</dbReference>
<feature type="transmembrane region" description="Helical" evidence="11">
    <location>
        <begin position="357"/>
        <end position="375"/>
    </location>
</feature>
<feature type="transmembrane region" description="Helical" evidence="11">
    <location>
        <begin position="129"/>
        <end position="149"/>
    </location>
</feature>
<evidence type="ECO:0000256" key="5">
    <source>
        <dbReference type="ARBA" id="ARBA00022692"/>
    </source>
</evidence>
<dbReference type="SUPFAM" id="SSF50156">
    <property type="entry name" value="PDZ domain-like"/>
    <property type="match status" value="1"/>
</dbReference>
<evidence type="ECO:0000256" key="9">
    <source>
        <dbReference type="ARBA" id="ARBA00023049"/>
    </source>
</evidence>
<evidence type="ECO:0000256" key="6">
    <source>
        <dbReference type="ARBA" id="ARBA00022801"/>
    </source>
</evidence>
<dbReference type="Pfam" id="PF17820">
    <property type="entry name" value="PDZ_6"/>
    <property type="match status" value="1"/>
</dbReference>
<comment type="similarity">
    <text evidence="3 11">Belongs to the peptidase M50B family.</text>
</comment>
<dbReference type="OrthoDB" id="9782003at2"/>
<dbReference type="InterPro" id="IPR001478">
    <property type="entry name" value="PDZ"/>
</dbReference>
<evidence type="ECO:0000313" key="13">
    <source>
        <dbReference type="EMBL" id="PWJ85764.1"/>
    </source>
</evidence>
<evidence type="ECO:0000313" key="14">
    <source>
        <dbReference type="Proteomes" id="UP000245396"/>
    </source>
</evidence>
<dbReference type="PROSITE" id="PS50106">
    <property type="entry name" value="PDZ"/>
    <property type="match status" value="1"/>
</dbReference>
<keyword evidence="10 11" id="KW-0472">Membrane</keyword>
<dbReference type="GO" id="GO:0006508">
    <property type="term" value="P:proteolysis"/>
    <property type="evidence" value="ECO:0007669"/>
    <property type="project" value="UniProtKB-KW"/>
</dbReference>
<evidence type="ECO:0000256" key="4">
    <source>
        <dbReference type="ARBA" id="ARBA00022670"/>
    </source>
</evidence>
<dbReference type="SMART" id="SM00228">
    <property type="entry name" value="PDZ"/>
    <property type="match status" value="1"/>
</dbReference>
<evidence type="ECO:0000256" key="3">
    <source>
        <dbReference type="ARBA" id="ARBA00007931"/>
    </source>
</evidence>
<evidence type="ECO:0000256" key="10">
    <source>
        <dbReference type="ARBA" id="ARBA00023136"/>
    </source>
</evidence>
<evidence type="ECO:0000256" key="7">
    <source>
        <dbReference type="ARBA" id="ARBA00022833"/>
    </source>
</evidence>
<keyword evidence="4 13" id="KW-0645">Protease</keyword>
<feature type="transmembrane region" description="Helical" evidence="11">
    <location>
        <begin position="309"/>
        <end position="327"/>
    </location>
</feature>
<gene>
    <name evidence="13" type="ORF">C7441_102210</name>
</gene>
<dbReference type="Gene3D" id="2.30.42.10">
    <property type="match status" value="1"/>
</dbReference>
<dbReference type="PANTHER" id="PTHR42837:SF2">
    <property type="entry name" value="MEMBRANE METALLOPROTEASE ARASP2, CHLOROPLASTIC-RELATED"/>
    <property type="match status" value="1"/>
</dbReference>
<evidence type="ECO:0000259" key="12">
    <source>
        <dbReference type="PROSITE" id="PS50106"/>
    </source>
</evidence>
<evidence type="ECO:0000256" key="1">
    <source>
        <dbReference type="ARBA" id="ARBA00001947"/>
    </source>
</evidence>
<keyword evidence="7 11" id="KW-0862">Zinc</keyword>
<dbReference type="STRING" id="1192868.GCA_000304395_03978"/>
<keyword evidence="8 11" id="KW-1133">Transmembrane helix</keyword>
<dbReference type="InterPro" id="IPR004387">
    <property type="entry name" value="Pept_M50_Zn"/>
</dbReference>
<dbReference type="AlphaFoldDB" id="A0A316CUF3"/>
<feature type="domain" description="PDZ" evidence="12">
    <location>
        <begin position="154"/>
        <end position="220"/>
    </location>
</feature>
<keyword evidence="9 11" id="KW-0482">Metalloprotease</keyword>
<dbReference type="InterPro" id="IPR041489">
    <property type="entry name" value="PDZ_6"/>
</dbReference>
<evidence type="ECO:0000256" key="8">
    <source>
        <dbReference type="ARBA" id="ARBA00022989"/>
    </source>
</evidence>
<name>A0A316CUF3_PSESE</name>
<feature type="transmembrane region" description="Helical" evidence="11">
    <location>
        <begin position="6"/>
        <end position="34"/>
    </location>
</feature>
<dbReference type="NCBIfam" id="TIGR00054">
    <property type="entry name" value="RIP metalloprotease RseP"/>
    <property type="match status" value="1"/>
</dbReference>
<dbReference type="InterPro" id="IPR036034">
    <property type="entry name" value="PDZ_sf"/>
</dbReference>
<evidence type="ECO:0000256" key="2">
    <source>
        <dbReference type="ARBA" id="ARBA00004141"/>
    </source>
</evidence>
<keyword evidence="5 11" id="KW-0812">Transmembrane</keyword>
<dbReference type="EMBL" id="QGGG01000002">
    <property type="protein sequence ID" value="PWJ85764.1"/>
    <property type="molecule type" value="Genomic_DNA"/>
</dbReference>
<keyword evidence="11" id="KW-0479">Metal-binding</keyword>
<dbReference type="GO" id="GO:0046872">
    <property type="term" value="F:metal ion binding"/>
    <property type="evidence" value="ECO:0007669"/>
    <property type="project" value="UniProtKB-KW"/>
</dbReference>
<keyword evidence="6 11" id="KW-0378">Hydrolase</keyword>
<comment type="subcellular location">
    <subcellularLocation>
        <location evidence="2">Membrane</location>
        <topology evidence="2">Multi-pass membrane protein</topology>
    </subcellularLocation>
</comment>
<organism evidence="13 14">
    <name type="scientific">Pseudaminobacter salicylatoxidans</name>
    <dbReference type="NCBI Taxonomy" id="93369"/>
    <lineage>
        <taxon>Bacteria</taxon>
        <taxon>Pseudomonadati</taxon>
        <taxon>Pseudomonadota</taxon>
        <taxon>Alphaproteobacteria</taxon>
        <taxon>Hyphomicrobiales</taxon>
        <taxon>Phyllobacteriaceae</taxon>
        <taxon>Pseudaminobacter</taxon>
    </lineage>
</organism>
<comment type="caution">
    <text evidence="13">The sequence shown here is derived from an EMBL/GenBank/DDBJ whole genome shotgun (WGS) entry which is preliminary data.</text>
</comment>
<sequence length="381" mass="41329">MSLGQILPAIFGTDSLLVGTIIPFLFVLTVVVFVHEMGHYLVGRWCGIGVKAFSIGFGPELIGFNDRHGTRWKLSAIPLGGYVKFVGDMNATSTPDPAETAKLTAEERKVAFHTQALWKRAATVFAGPLFNFLLTIAVFAVMFSVYGRFVSEPMVAEVRADSPAAVAGFQPGDRFVSVNGEKVETFSDVQQLVSGRAGDKLTFVIQRDGKDLTLTATPEAMEQTDPLGNKIKIGVIGVVNDEQLGQPHVVHYGPAGAVAEAVRETGNIILRTGQFFKRFVVGREDKCQLGGPVKIADMAGKAAKLGFEWLVQLVAMLSVGIGFLNLLPIPPLDGGHLLFYGIEAVIRRPLSERAMEAFYRIGMLVVLGFMGFVFWNDLFGC</sequence>